<evidence type="ECO:0000313" key="4">
    <source>
        <dbReference type="Proteomes" id="UP000515121"/>
    </source>
</evidence>
<dbReference type="FunFam" id="1.25.70.10:FF:000001">
    <property type="entry name" value="Mitochondrial transcription termination factor-like"/>
    <property type="match status" value="1"/>
</dbReference>
<dbReference type="GO" id="GO:0003676">
    <property type="term" value="F:nucleic acid binding"/>
    <property type="evidence" value="ECO:0007669"/>
    <property type="project" value="InterPro"/>
</dbReference>
<evidence type="ECO:0000256" key="2">
    <source>
        <dbReference type="ARBA" id="ARBA00022472"/>
    </source>
</evidence>
<reference evidence="5" key="1">
    <citation type="submission" date="2025-08" db="UniProtKB">
        <authorList>
            <consortium name="RefSeq"/>
        </authorList>
    </citation>
    <scope>IDENTIFICATION</scope>
    <source>
        <tissue evidence="5">Fruit stalk</tissue>
    </source>
</reference>
<keyword evidence="2" id="KW-0805">Transcription regulation</keyword>
<dbReference type="AlphaFoldDB" id="A0A6P5YLC3"/>
<comment type="similarity">
    <text evidence="1">Belongs to the mTERF family.</text>
</comment>
<dbReference type="OrthoDB" id="637682at2759"/>
<proteinExistence type="inferred from homology"/>
<dbReference type="SMART" id="SM00733">
    <property type="entry name" value="Mterf"/>
    <property type="match status" value="7"/>
</dbReference>
<dbReference type="InterPro" id="IPR038538">
    <property type="entry name" value="MTERF_sf"/>
</dbReference>
<dbReference type="Pfam" id="PF02536">
    <property type="entry name" value="mTERF"/>
    <property type="match status" value="2"/>
</dbReference>
<keyword evidence="2" id="KW-0804">Transcription</keyword>
<evidence type="ECO:0000256" key="3">
    <source>
        <dbReference type="ARBA" id="ARBA00022946"/>
    </source>
</evidence>
<sequence>MFISKPQKNLTLSLRYSRTMVFSQLQITRLIKKRPLVLISDAEKTLLPKLEFLRSKGFSIPDLAKIVCNTPATMALSLEKKIIPSFNFLSNVLMSDEKIIHAVKQNPRLMGYSPNAVLLPNINILLDNGVPECNIVKTLYSLPSTLIKSPIRFKDMVEEAKEMGFNPSRPMFMVALYAMSSMTKPTWRRRFEVFKKFGWSEQEVLEAFQRHPTFIRVSEDKFMAIMDFLVNRMGFQSLRIAKHPRILLMSLEKRIVPRGLFALDLLSKGVIKHINLRALLGPSDSSFIEKFVNRYDAELLKLYQEKLDLSKNWKMGGHKLQHL</sequence>
<dbReference type="Gene3D" id="1.25.70.10">
    <property type="entry name" value="Transcription termination factor 3, mitochondrial"/>
    <property type="match status" value="1"/>
</dbReference>
<dbReference type="RefSeq" id="XP_022741085.1">
    <property type="nucleotide sequence ID" value="XM_022885350.1"/>
</dbReference>
<organism evidence="4 5">
    <name type="scientific">Durio zibethinus</name>
    <name type="common">Durian</name>
    <dbReference type="NCBI Taxonomy" id="66656"/>
    <lineage>
        <taxon>Eukaryota</taxon>
        <taxon>Viridiplantae</taxon>
        <taxon>Streptophyta</taxon>
        <taxon>Embryophyta</taxon>
        <taxon>Tracheophyta</taxon>
        <taxon>Spermatophyta</taxon>
        <taxon>Magnoliopsida</taxon>
        <taxon>eudicotyledons</taxon>
        <taxon>Gunneridae</taxon>
        <taxon>Pentapetalae</taxon>
        <taxon>rosids</taxon>
        <taxon>malvids</taxon>
        <taxon>Malvales</taxon>
        <taxon>Malvaceae</taxon>
        <taxon>Helicteroideae</taxon>
        <taxon>Durio</taxon>
    </lineage>
</organism>
<dbReference type="KEGG" id="dzi:111292780"/>
<dbReference type="Proteomes" id="UP000515121">
    <property type="component" value="Unplaced"/>
</dbReference>
<dbReference type="GO" id="GO:0006353">
    <property type="term" value="P:DNA-templated transcription termination"/>
    <property type="evidence" value="ECO:0007669"/>
    <property type="project" value="UniProtKB-KW"/>
</dbReference>
<evidence type="ECO:0000256" key="1">
    <source>
        <dbReference type="ARBA" id="ARBA00007692"/>
    </source>
</evidence>
<name>A0A6P5YLC3_DURZI</name>
<dbReference type="InterPro" id="IPR003690">
    <property type="entry name" value="MTERF"/>
</dbReference>
<keyword evidence="4" id="KW-1185">Reference proteome</keyword>
<keyword evidence="3" id="KW-0809">Transit peptide</keyword>
<dbReference type="PANTHER" id="PTHR13068:SF204">
    <property type="entry name" value="TRANSCRIPTION TERMINATION FACTOR FAMILY PROTEIN, PUTATIVE ISOFORM 1-RELATED"/>
    <property type="match status" value="1"/>
</dbReference>
<accession>A0A6P5YLC3</accession>
<dbReference type="GeneID" id="111292780"/>
<evidence type="ECO:0000313" key="5">
    <source>
        <dbReference type="RefSeq" id="XP_022741085.1"/>
    </source>
</evidence>
<protein>
    <submittedName>
        <fullName evidence="5">Transcription termination factor MTERF8, chloroplastic-like</fullName>
    </submittedName>
</protein>
<keyword evidence="2" id="KW-0806">Transcription termination</keyword>
<gene>
    <name evidence="5" type="primary">LOC111292780</name>
</gene>
<dbReference type="PANTHER" id="PTHR13068">
    <property type="entry name" value="CGI-12 PROTEIN-RELATED"/>
    <property type="match status" value="1"/>
</dbReference>